<feature type="coiled-coil region" evidence="1">
    <location>
        <begin position="111"/>
        <end position="142"/>
    </location>
</feature>
<keyword evidence="3" id="KW-1185">Reference proteome</keyword>
<keyword evidence="1" id="KW-0175">Coiled coil</keyword>
<evidence type="ECO:0000313" key="3">
    <source>
        <dbReference type="Proteomes" id="UP000198949"/>
    </source>
</evidence>
<feature type="coiled-coil region" evidence="1">
    <location>
        <begin position="325"/>
        <end position="378"/>
    </location>
</feature>
<sequence>MSDLGDWTSFGRIDADGTVYVKTSSGERAVGSWQAGSTDEGLAHFARKYADLVVEVDLIAARLNSESADVEQAASQLRKLREGLDTAAVVGDVDGLANRLDGLSKHADEKLDEFKAAKDAERAEAVAAKEALVAEAEELAARDSHWKASGQRFSEIIEEWKSIHGVDRKTDQKLWRRFSAARDTFTRHRGAYFSQLDAERKVIGQKKEELIQQAEALSTSTDWGPTADHLKSLMAEWKDAGRLAPDAEQKAWKRFRAAQDVFFNARSEVFSARDAELDANQAAKEELLKQAEALDIEADPKAAQNAFRDLQAGWHDIGAVPRKNQAKLQRRLRNVEDKLRDALDTAWRKVPVEKNPLLLQMRQQVAEAEEKLERAKADGNAGRIKKAEQDLASKKQFLELAEGTR</sequence>
<dbReference type="Proteomes" id="UP000198949">
    <property type="component" value="Unassembled WGS sequence"/>
</dbReference>
<proteinExistence type="predicted"/>
<dbReference type="AlphaFoldDB" id="A0A1G6U4X1"/>
<protein>
    <recommendedName>
        <fullName evidence="4">DUF349 domain-containing protein</fullName>
    </recommendedName>
</protein>
<dbReference type="STRING" id="58114.SAMN05216270_103319"/>
<gene>
    <name evidence="2" type="ORF">SAMN05216270_103319</name>
</gene>
<accession>A0A1G6U4X1</accession>
<dbReference type="Pfam" id="PF03993">
    <property type="entry name" value="DUF349"/>
    <property type="match status" value="3"/>
</dbReference>
<dbReference type="InterPro" id="IPR007139">
    <property type="entry name" value="DUF349"/>
</dbReference>
<evidence type="ECO:0008006" key="4">
    <source>
        <dbReference type="Google" id="ProtNLM"/>
    </source>
</evidence>
<evidence type="ECO:0000313" key="2">
    <source>
        <dbReference type="EMBL" id="SDD36331.1"/>
    </source>
</evidence>
<name>A0A1G6U4X1_9ACTN</name>
<dbReference type="RefSeq" id="WP_091031178.1">
    <property type="nucleotide sequence ID" value="NZ_FNAD01000003.1"/>
</dbReference>
<dbReference type="OrthoDB" id="5422202at2"/>
<organism evidence="2 3">
    <name type="scientific">Glycomyces harbinensis</name>
    <dbReference type="NCBI Taxonomy" id="58114"/>
    <lineage>
        <taxon>Bacteria</taxon>
        <taxon>Bacillati</taxon>
        <taxon>Actinomycetota</taxon>
        <taxon>Actinomycetes</taxon>
        <taxon>Glycomycetales</taxon>
        <taxon>Glycomycetaceae</taxon>
        <taxon>Glycomyces</taxon>
    </lineage>
</organism>
<dbReference type="EMBL" id="FNAD01000003">
    <property type="protein sequence ID" value="SDD36331.1"/>
    <property type="molecule type" value="Genomic_DNA"/>
</dbReference>
<evidence type="ECO:0000256" key="1">
    <source>
        <dbReference type="SAM" id="Coils"/>
    </source>
</evidence>
<reference evidence="3" key="1">
    <citation type="submission" date="2016-10" db="EMBL/GenBank/DDBJ databases">
        <authorList>
            <person name="Varghese N."/>
            <person name="Submissions S."/>
        </authorList>
    </citation>
    <scope>NUCLEOTIDE SEQUENCE [LARGE SCALE GENOMIC DNA]</scope>
    <source>
        <strain evidence="3">CGMCC 4.3516</strain>
    </source>
</reference>